<feature type="domain" description="THAP-type" evidence="14">
    <location>
        <begin position="1"/>
        <end position="86"/>
    </location>
</feature>
<dbReference type="GO" id="GO:0008270">
    <property type="term" value="F:zinc ion binding"/>
    <property type="evidence" value="ECO:0007669"/>
    <property type="project" value="UniProtKB-KW"/>
</dbReference>
<dbReference type="GO" id="GO:0043565">
    <property type="term" value="F:sequence-specific DNA binding"/>
    <property type="evidence" value="ECO:0007669"/>
    <property type="project" value="InterPro"/>
</dbReference>
<dbReference type="InterPro" id="IPR026516">
    <property type="entry name" value="THAP1/10"/>
</dbReference>
<gene>
    <name evidence="15" type="ORF">APLA_LOCUS18353</name>
</gene>
<dbReference type="InterPro" id="IPR038441">
    <property type="entry name" value="THAP_Znf_sf"/>
</dbReference>
<dbReference type="EMBL" id="CADEBC010000958">
    <property type="protein sequence ID" value="CAB3262367.1"/>
    <property type="molecule type" value="Genomic_DNA"/>
</dbReference>
<evidence type="ECO:0000256" key="8">
    <source>
        <dbReference type="ARBA" id="ARBA00023125"/>
    </source>
</evidence>
<dbReference type="SUPFAM" id="SSF57716">
    <property type="entry name" value="Glucocorticoid receptor-like (DNA-binding domain)"/>
    <property type="match status" value="1"/>
</dbReference>
<accession>A0A8S1BI11</accession>
<keyword evidence="10" id="KW-0539">Nucleus</keyword>
<dbReference type="PANTHER" id="PTHR46600">
    <property type="entry name" value="THAP DOMAIN-CONTAINING"/>
    <property type="match status" value="1"/>
</dbReference>
<evidence type="ECO:0000256" key="12">
    <source>
        <dbReference type="PROSITE-ProRule" id="PRU00309"/>
    </source>
</evidence>
<evidence type="ECO:0000256" key="3">
    <source>
        <dbReference type="ARBA" id="ARBA00022723"/>
    </source>
</evidence>
<evidence type="ECO:0000259" key="14">
    <source>
        <dbReference type="PROSITE" id="PS50950"/>
    </source>
</evidence>
<dbReference type="Pfam" id="PF05485">
    <property type="entry name" value="THAP"/>
    <property type="match status" value="1"/>
</dbReference>
<evidence type="ECO:0000256" key="11">
    <source>
        <dbReference type="ARBA" id="ARBA00023306"/>
    </source>
</evidence>
<evidence type="ECO:0000256" key="13">
    <source>
        <dbReference type="SAM" id="MobiDB-lite"/>
    </source>
</evidence>
<evidence type="ECO:0000256" key="10">
    <source>
        <dbReference type="ARBA" id="ARBA00023242"/>
    </source>
</evidence>
<comment type="caution">
    <text evidence="15">The sequence shown here is derived from an EMBL/GenBank/DDBJ whole genome shotgun (WGS) entry which is preliminary data.</text>
</comment>
<keyword evidence="8 12" id="KW-0238">DNA-binding</keyword>
<evidence type="ECO:0000256" key="2">
    <source>
        <dbReference type="ARBA" id="ARBA00006177"/>
    </source>
</evidence>
<comment type="subcellular location">
    <subcellularLocation>
        <location evidence="1">Nucleus</location>
        <location evidence="1">Nucleoplasm</location>
    </subcellularLocation>
</comment>
<keyword evidence="4 12" id="KW-0863">Zinc-finger</keyword>
<dbReference type="PANTHER" id="PTHR46600:SF1">
    <property type="entry name" value="THAP DOMAIN-CONTAINING PROTEIN 1"/>
    <property type="match status" value="1"/>
</dbReference>
<evidence type="ECO:0000256" key="6">
    <source>
        <dbReference type="ARBA" id="ARBA00023015"/>
    </source>
</evidence>
<sequence>MPSCVVKWCRSRSDMKNTGITFHKFPINKIQREKWVSEVRLERNESDWRACESSRICSIHFRSEDIYVLGNGKRKRLKKSALPICTMVSRLPANVKPSDDLTSITQNTNLQVDMGKHKENYYKHKKNRGRFKRKQLNVTNYFKERDLIKKRDHGNGHLRNQRKSHSENLDKDPSTESLHSSTTIEETHDPFGMAVDEETSSPDITVATSYN</sequence>
<keyword evidence="11" id="KW-0131">Cell cycle</keyword>
<protein>
    <recommendedName>
        <fullName evidence="14">THAP-type domain-containing protein</fullName>
    </recommendedName>
</protein>
<keyword evidence="9" id="KW-0804">Transcription</keyword>
<dbReference type="Gene3D" id="6.20.210.20">
    <property type="entry name" value="THAP domain"/>
    <property type="match status" value="1"/>
</dbReference>
<reference evidence="15 16" key="1">
    <citation type="submission" date="2020-04" db="EMBL/GenBank/DDBJ databases">
        <authorList>
            <person name="Wallbank WR R."/>
            <person name="Pardo Diaz C."/>
            <person name="Kozak K."/>
            <person name="Martin S."/>
            <person name="Jiggins C."/>
            <person name="Moest M."/>
            <person name="Warren A I."/>
            <person name="Byers J.R.P. K."/>
            <person name="Montejo-Kovacevich G."/>
            <person name="Yen C E."/>
        </authorList>
    </citation>
    <scope>NUCLEOTIDE SEQUENCE [LARGE SCALE GENOMIC DNA]</scope>
</reference>
<keyword evidence="3" id="KW-0479">Metal-binding</keyword>
<evidence type="ECO:0000256" key="9">
    <source>
        <dbReference type="ARBA" id="ARBA00023163"/>
    </source>
</evidence>
<feature type="compositionally biased region" description="Basic and acidic residues" evidence="13">
    <location>
        <begin position="164"/>
        <end position="174"/>
    </location>
</feature>
<evidence type="ECO:0000256" key="1">
    <source>
        <dbReference type="ARBA" id="ARBA00004642"/>
    </source>
</evidence>
<keyword evidence="5" id="KW-0862">Zinc</keyword>
<evidence type="ECO:0000256" key="5">
    <source>
        <dbReference type="ARBA" id="ARBA00022833"/>
    </source>
</evidence>
<dbReference type="InterPro" id="IPR006612">
    <property type="entry name" value="THAP_Znf"/>
</dbReference>
<dbReference type="PROSITE" id="PS50950">
    <property type="entry name" value="ZF_THAP"/>
    <property type="match status" value="1"/>
</dbReference>
<comment type="similarity">
    <text evidence="2">Belongs to the THAP1 family.</text>
</comment>
<keyword evidence="7" id="KW-0175">Coiled coil</keyword>
<dbReference type="OrthoDB" id="7312725at2759"/>
<evidence type="ECO:0000256" key="4">
    <source>
        <dbReference type="ARBA" id="ARBA00022771"/>
    </source>
</evidence>
<feature type="compositionally biased region" description="Polar residues" evidence="13">
    <location>
        <begin position="201"/>
        <end position="211"/>
    </location>
</feature>
<evidence type="ECO:0000313" key="16">
    <source>
        <dbReference type="Proteomes" id="UP000494106"/>
    </source>
</evidence>
<keyword evidence="16" id="KW-1185">Reference proteome</keyword>
<dbReference type="GO" id="GO:0005654">
    <property type="term" value="C:nucleoplasm"/>
    <property type="evidence" value="ECO:0007669"/>
    <property type="project" value="UniProtKB-SubCell"/>
</dbReference>
<keyword evidence="6" id="KW-0805">Transcription regulation</keyword>
<proteinExistence type="inferred from homology"/>
<organism evidence="15 16">
    <name type="scientific">Arctia plantaginis</name>
    <name type="common">Wood tiger moth</name>
    <name type="synonym">Phalaena plantaginis</name>
    <dbReference type="NCBI Taxonomy" id="874455"/>
    <lineage>
        <taxon>Eukaryota</taxon>
        <taxon>Metazoa</taxon>
        <taxon>Ecdysozoa</taxon>
        <taxon>Arthropoda</taxon>
        <taxon>Hexapoda</taxon>
        <taxon>Insecta</taxon>
        <taxon>Pterygota</taxon>
        <taxon>Neoptera</taxon>
        <taxon>Endopterygota</taxon>
        <taxon>Lepidoptera</taxon>
        <taxon>Glossata</taxon>
        <taxon>Ditrysia</taxon>
        <taxon>Noctuoidea</taxon>
        <taxon>Erebidae</taxon>
        <taxon>Arctiinae</taxon>
        <taxon>Arctia</taxon>
    </lineage>
</organism>
<dbReference type="Proteomes" id="UP000494106">
    <property type="component" value="Unassembled WGS sequence"/>
</dbReference>
<evidence type="ECO:0000256" key="7">
    <source>
        <dbReference type="ARBA" id="ARBA00023054"/>
    </source>
</evidence>
<feature type="compositionally biased region" description="Polar residues" evidence="13">
    <location>
        <begin position="175"/>
        <end position="184"/>
    </location>
</feature>
<name>A0A8S1BI11_ARCPL</name>
<dbReference type="SMART" id="SM00980">
    <property type="entry name" value="THAP"/>
    <property type="match status" value="1"/>
</dbReference>
<dbReference type="AlphaFoldDB" id="A0A8S1BI11"/>
<feature type="region of interest" description="Disordered" evidence="13">
    <location>
        <begin position="147"/>
        <end position="211"/>
    </location>
</feature>
<evidence type="ECO:0000313" key="15">
    <source>
        <dbReference type="EMBL" id="CAB3262367.1"/>
    </source>
</evidence>